<evidence type="ECO:0000313" key="4">
    <source>
        <dbReference type="Proteomes" id="UP000231383"/>
    </source>
</evidence>
<evidence type="ECO:0000256" key="1">
    <source>
        <dbReference type="SAM" id="MobiDB-lite"/>
    </source>
</evidence>
<dbReference type="Proteomes" id="UP000231383">
    <property type="component" value="Unassembled WGS sequence"/>
</dbReference>
<protein>
    <recommendedName>
        <fullName evidence="2">Replication-associated protein ORF2/G2P domain-containing protein</fullName>
    </recommendedName>
</protein>
<sequence>MKETKKRTLVPTDKSDADRRTTLYLTNNRSSQQDEIKELIRAKKEHNKGKKFKSRKNPPHFCKRNRIAYLDYQDNQLKKVTFSHIPCNSWTCPDCQMTKALTVKYHLRDIIVLNDLLYFLTLTLDPQKIPPEYTDNTHKFITKIFNHFITVIKRKKFEYFHRGKNRYYSFHLKTQELKLKYVWVIEFQKNGNAHLHILFNKFLPIDVICKVWEHVGGGVMMRIEKVKTLQGISNYITDYIVKGIKHDKKNVSYLRFNQRRYSVSRSCTRPRRSLQKAEGKNTLPRWVYNTIKSFEYEEKEIIL</sequence>
<dbReference type="EMBL" id="PFSC01000062">
    <property type="protein sequence ID" value="PJC32847.1"/>
    <property type="molecule type" value="Genomic_DNA"/>
</dbReference>
<comment type="caution">
    <text evidence="3">The sequence shown here is derived from an EMBL/GenBank/DDBJ whole genome shotgun (WGS) entry which is preliminary data.</text>
</comment>
<proteinExistence type="predicted"/>
<dbReference type="AlphaFoldDB" id="A0A2M8F0Q7"/>
<dbReference type="InterPro" id="IPR056906">
    <property type="entry name" value="ORF2/G2P_dom"/>
</dbReference>
<name>A0A2M8F0Q7_9BACT</name>
<dbReference type="Pfam" id="PF23343">
    <property type="entry name" value="REP_ORF2-G2P"/>
    <property type="match status" value="1"/>
</dbReference>
<feature type="domain" description="Replication-associated protein ORF2/G2P" evidence="2">
    <location>
        <begin position="118"/>
        <end position="243"/>
    </location>
</feature>
<evidence type="ECO:0000313" key="3">
    <source>
        <dbReference type="EMBL" id="PJC32847.1"/>
    </source>
</evidence>
<gene>
    <name evidence="3" type="ORF">CO051_02400</name>
</gene>
<organism evidence="3 4">
    <name type="scientific">Candidatus Roizmanbacteria bacterium CG_4_9_14_0_2_um_filter_39_13</name>
    <dbReference type="NCBI Taxonomy" id="1974839"/>
    <lineage>
        <taxon>Bacteria</taxon>
        <taxon>Candidatus Roizmaniibacteriota</taxon>
    </lineage>
</organism>
<accession>A0A2M8F0Q7</accession>
<reference evidence="4" key="1">
    <citation type="submission" date="2017-09" db="EMBL/GenBank/DDBJ databases">
        <title>Depth-based differentiation of microbial function through sediment-hosted aquifers and enrichment of novel symbionts in the deep terrestrial subsurface.</title>
        <authorList>
            <person name="Probst A.J."/>
            <person name="Ladd B."/>
            <person name="Jarett J.K."/>
            <person name="Geller-Mcgrath D.E."/>
            <person name="Sieber C.M.K."/>
            <person name="Emerson J.B."/>
            <person name="Anantharaman K."/>
            <person name="Thomas B.C."/>
            <person name="Malmstrom R."/>
            <person name="Stieglmeier M."/>
            <person name="Klingl A."/>
            <person name="Woyke T."/>
            <person name="Ryan C.M."/>
            <person name="Banfield J.F."/>
        </authorList>
    </citation>
    <scope>NUCLEOTIDE SEQUENCE [LARGE SCALE GENOMIC DNA]</scope>
</reference>
<evidence type="ECO:0000259" key="2">
    <source>
        <dbReference type="Pfam" id="PF23343"/>
    </source>
</evidence>
<feature type="region of interest" description="Disordered" evidence="1">
    <location>
        <begin position="1"/>
        <end position="20"/>
    </location>
</feature>